<keyword evidence="3" id="KW-1185">Reference proteome</keyword>
<dbReference type="EMBL" id="RBNJ01009815">
    <property type="protein sequence ID" value="RUS26724.1"/>
    <property type="molecule type" value="Genomic_DNA"/>
</dbReference>
<dbReference type="Proteomes" id="UP000274822">
    <property type="component" value="Unassembled WGS sequence"/>
</dbReference>
<sequence length="232" mass="23504">MVLMTLADTCLCTYSARIITARTRPITTVHDTQAAAPVAATTVMATTVMVTTTAATAAATMATTTATTRNADPNRATPHKGPAAGTEGQCSTKARVVKGTAVAVVADTGVTALAATAPEEAEVTVAAAATTPGTMVVMTGTPNAAAAAAHEVGAGVDTGVRRYRRRRSMGGMAIREAGQVGGVDRPRRLGRGMGTDHSSITSSREVRIGHIRVGGVEVGGGLSSFKWSVLDV</sequence>
<accession>A0A433QAH1</accession>
<protein>
    <submittedName>
        <fullName evidence="2">Uncharacterized protein</fullName>
    </submittedName>
</protein>
<proteinExistence type="predicted"/>
<organism evidence="2 3">
    <name type="scientific">Jimgerdemannia flammicorona</name>
    <dbReference type="NCBI Taxonomy" id="994334"/>
    <lineage>
        <taxon>Eukaryota</taxon>
        <taxon>Fungi</taxon>
        <taxon>Fungi incertae sedis</taxon>
        <taxon>Mucoromycota</taxon>
        <taxon>Mucoromycotina</taxon>
        <taxon>Endogonomycetes</taxon>
        <taxon>Endogonales</taxon>
        <taxon>Endogonaceae</taxon>
        <taxon>Jimgerdemannia</taxon>
    </lineage>
</organism>
<gene>
    <name evidence="2" type="ORF">BC938DRAFT_484205</name>
</gene>
<dbReference type="AlphaFoldDB" id="A0A433QAH1"/>
<evidence type="ECO:0000313" key="3">
    <source>
        <dbReference type="Proteomes" id="UP000274822"/>
    </source>
</evidence>
<reference evidence="2 3" key="1">
    <citation type="journal article" date="2018" name="New Phytol.">
        <title>Phylogenomics of Endogonaceae and evolution of mycorrhizas within Mucoromycota.</title>
        <authorList>
            <person name="Chang Y."/>
            <person name="Desiro A."/>
            <person name="Na H."/>
            <person name="Sandor L."/>
            <person name="Lipzen A."/>
            <person name="Clum A."/>
            <person name="Barry K."/>
            <person name="Grigoriev I.V."/>
            <person name="Martin F.M."/>
            <person name="Stajich J.E."/>
            <person name="Smith M.E."/>
            <person name="Bonito G."/>
            <person name="Spatafora J.W."/>
        </authorList>
    </citation>
    <scope>NUCLEOTIDE SEQUENCE [LARGE SCALE GENOMIC DNA]</scope>
    <source>
        <strain evidence="2 3">AD002</strain>
    </source>
</reference>
<feature type="region of interest" description="Disordered" evidence="1">
    <location>
        <begin position="64"/>
        <end position="89"/>
    </location>
</feature>
<feature type="region of interest" description="Disordered" evidence="1">
    <location>
        <begin position="183"/>
        <end position="202"/>
    </location>
</feature>
<comment type="caution">
    <text evidence="2">The sequence shown here is derived from an EMBL/GenBank/DDBJ whole genome shotgun (WGS) entry which is preliminary data.</text>
</comment>
<name>A0A433QAH1_9FUNG</name>
<evidence type="ECO:0000313" key="2">
    <source>
        <dbReference type="EMBL" id="RUS26724.1"/>
    </source>
</evidence>
<evidence type="ECO:0000256" key="1">
    <source>
        <dbReference type="SAM" id="MobiDB-lite"/>
    </source>
</evidence>